<name>A0A396HZT8_MEDTR</name>
<dbReference type="Gramene" id="rna32999">
    <property type="protein sequence ID" value="RHN57454.1"/>
    <property type="gene ID" value="gene32999"/>
</dbReference>
<evidence type="ECO:0000256" key="1">
    <source>
        <dbReference type="SAM" id="Phobius"/>
    </source>
</evidence>
<comment type="caution">
    <text evidence="2">The sequence shown here is derived from an EMBL/GenBank/DDBJ whole genome shotgun (WGS) entry which is preliminary data.</text>
</comment>
<sequence>MMMLNIGCFGSMIFLSLIMKKELTLCCNNTENNKIRRCYVILIGINMIQCVLLLCCSYLLIQTLYPLLNSTVGTNLSYDAFSLYLLFILCLGIYVFQFRIVID</sequence>
<protein>
    <recommendedName>
        <fullName evidence="3">Transmembrane protein</fullName>
    </recommendedName>
</protein>
<dbReference type="AlphaFoldDB" id="A0A396HZT8"/>
<keyword evidence="1" id="KW-0812">Transmembrane</keyword>
<dbReference type="EMBL" id="PSQE01000005">
    <property type="protein sequence ID" value="RHN57454.1"/>
    <property type="molecule type" value="Genomic_DNA"/>
</dbReference>
<evidence type="ECO:0000313" key="2">
    <source>
        <dbReference type="EMBL" id="RHN57454.1"/>
    </source>
</evidence>
<keyword evidence="1" id="KW-1133">Transmembrane helix</keyword>
<feature type="transmembrane region" description="Helical" evidence="1">
    <location>
        <begin position="39"/>
        <end position="61"/>
    </location>
</feature>
<reference evidence="2" key="1">
    <citation type="journal article" date="2018" name="Nat. Plants">
        <title>Whole-genome landscape of Medicago truncatula symbiotic genes.</title>
        <authorList>
            <person name="Pecrix Y."/>
            <person name="Gamas P."/>
            <person name="Carrere S."/>
        </authorList>
    </citation>
    <scope>NUCLEOTIDE SEQUENCE</scope>
    <source>
        <tissue evidence="2">Leaves</tissue>
    </source>
</reference>
<feature type="transmembrane region" description="Helical" evidence="1">
    <location>
        <begin position="81"/>
        <end position="102"/>
    </location>
</feature>
<gene>
    <name evidence="2" type="ORF">MtrunA17_Chr5g0440561</name>
</gene>
<evidence type="ECO:0008006" key="3">
    <source>
        <dbReference type="Google" id="ProtNLM"/>
    </source>
</evidence>
<proteinExistence type="predicted"/>
<dbReference type="Proteomes" id="UP000265566">
    <property type="component" value="Chromosome 5"/>
</dbReference>
<keyword evidence="1" id="KW-0472">Membrane</keyword>
<organism evidence="2">
    <name type="scientific">Medicago truncatula</name>
    <name type="common">Barrel medic</name>
    <name type="synonym">Medicago tribuloides</name>
    <dbReference type="NCBI Taxonomy" id="3880"/>
    <lineage>
        <taxon>Eukaryota</taxon>
        <taxon>Viridiplantae</taxon>
        <taxon>Streptophyta</taxon>
        <taxon>Embryophyta</taxon>
        <taxon>Tracheophyta</taxon>
        <taxon>Spermatophyta</taxon>
        <taxon>Magnoliopsida</taxon>
        <taxon>eudicotyledons</taxon>
        <taxon>Gunneridae</taxon>
        <taxon>Pentapetalae</taxon>
        <taxon>rosids</taxon>
        <taxon>fabids</taxon>
        <taxon>Fabales</taxon>
        <taxon>Fabaceae</taxon>
        <taxon>Papilionoideae</taxon>
        <taxon>50 kb inversion clade</taxon>
        <taxon>NPAAA clade</taxon>
        <taxon>Hologalegina</taxon>
        <taxon>IRL clade</taxon>
        <taxon>Trifolieae</taxon>
        <taxon>Medicago</taxon>
    </lineage>
</organism>
<accession>A0A396HZT8</accession>